<comment type="caution">
    <text evidence="3">The sequence shown here is derived from an EMBL/GenBank/DDBJ whole genome shotgun (WGS) entry which is preliminary data.</text>
</comment>
<keyword evidence="2" id="KW-0732">Signal</keyword>
<dbReference type="EMBL" id="VSWC01000054">
    <property type="protein sequence ID" value="KAA1099843.1"/>
    <property type="molecule type" value="Genomic_DNA"/>
</dbReference>
<keyword evidence="4" id="KW-1185">Reference proteome</keyword>
<protein>
    <submittedName>
        <fullName evidence="3">Uncharacterized protein</fullName>
    </submittedName>
</protein>
<dbReference type="AlphaFoldDB" id="A0A5B0PFI5"/>
<reference evidence="3 4" key="1">
    <citation type="submission" date="2019-05" db="EMBL/GenBank/DDBJ databases">
        <title>Emergence of the Ug99 lineage of the wheat stem rust pathogen through somatic hybridization.</title>
        <authorList>
            <person name="Li F."/>
            <person name="Upadhyaya N.M."/>
            <person name="Sperschneider J."/>
            <person name="Matny O."/>
            <person name="Nguyen-Phuc H."/>
            <person name="Mago R."/>
            <person name="Raley C."/>
            <person name="Miller M.E."/>
            <person name="Silverstein K.A.T."/>
            <person name="Henningsen E."/>
            <person name="Hirsch C.D."/>
            <person name="Visser B."/>
            <person name="Pretorius Z.A."/>
            <person name="Steffenson B.J."/>
            <person name="Schwessinger B."/>
            <person name="Dodds P.N."/>
            <person name="Figueroa M."/>
        </authorList>
    </citation>
    <scope>NUCLEOTIDE SEQUENCE [LARGE SCALE GENOMIC DNA]</scope>
    <source>
        <strain evidence="3">21-0</strain>
    </source>
</reference>
<proteinExistence type="predicted"/>
<accession>A0A5B0PFI5</accession>
<feature type="signal peptide" evidence="2">
    <location>
        <begin position="1"/>
        <end position="30"/>
    </location>
</feature>
<name>A0A5B0PFI5_PUCGR</name>
<organism evidence="3 4">
    <name type="scientific">Puccinia graminis f. sp. tritici</name>
    <dbReference type="NCBI Taxonomy" id="56615"/>
    <lineage>
        <taxon>Eukaryota</taxon>
        <taxon>Fungi</taxon>
        <taxon>Dikarya</taxon>
        <taxon>Basidiomycota</taxon>
        <taxon>Pucciniomycotina</taxon>
        <taxon>Pucciniomycetes</taxon>
        <taxon>Pucciniales</taxon>
        <taxon>Pucciniaceae</taxon>
        <taxon>Puccinia</taxon>
    </lineage>
</organism>
<feature type="compositionally biased region" description="Polar residues" evidence="1">
    <location>
        <begin position="130"/>
        <end position="144"/>
    </location>
</feature>
<gene>
    <name evidence="3" type="ORF">PGT21_022619</name>
</gene>
<dbReference type="Proteomes" id="UP000324748">
    <property type="component" value="Unassembled WGS sequence"/>
</dbReference>
<evidence type="ECO:0000256" key="2">
    <source>
        <dbReference type="SAM" id="SignalP"/>
    </source>
</evidence>
<dbReference type="OrthoDB" id="2501485at2759"/>
<sequence>MWHDGRRWARCEFKWKACLISFAIAGLTLAQPYIPNEANKVKRFPYYYFGDLLEPEAGVTEQEIQPDFEFRPSTTFTDFLAQSTQPAREVASSSAGSGHEASFYFPFQIPAEYLSSGQLGPSVARHSRHTNIPSRSSQSLSSKIFGSPDDLSRELSRRIELVHDAKRLKVIQSSSVSHQPGHSSDHMENHHGHVTIPVYKLKDVVPHKKIIQPSRRIYRMTFDEPPLLTSQLEKIQTLLSESDLPPGNYESKQLGNNDRARICRFWNERGNLIMTIRIFDFHQNTVKMLILRRSMSSLMQWIHISNQAFLNKLDIKNDQRGVYELEFWDWFSTETFTPTNGLPALGKVSERQATSHDPKNPFGTLQEHLIDYLSQDAPSDHALTKAIIILGIWYKNFHPETWNGLDDSSYTSWIEDAVNLFLSERRKKRRTNPAILCPR</sequence>
<feature type="region of interest" description="Disordered" evidence="1">
    <location>
        <begin position="120"/>
        <end position="148"/>
    </location>
</feature>
<evidence type="ECO:0000313" key="3">
    <source>
        <dbReference type="EMBL" id="KAA1099843.1"/>
    </source>
</evidence>
<evidence type="ECO:0000313" key="4">
    <source>
        <dbReference type="Proteomes" id="UP000324748"/>
    </source>
</evidence>
<evidence type="ECO:0000256" key="1">
    <source>
        <dbReference type="SAM" id="MobiDB-lite"/>
    </source>
</evidence>
<feature type="chain" id="PRO_5022893454" evidence="2">
    <location>
        <begin position="31"/>
        <end position="439"/>
    </location>
</feature>